<feature type="compositionally biased region" description="Acidic residues" evidence="2">
    <location>
        <begin position="658"/>
        <end position="670"/>
    </location>
</feature>
<feature type="region of interest" description="Disordered" evidence="2">
    <location>
        <begin position="437"/>
        <end position="456"/>
    </location>
</feature>
<gene>
    <name evidence="3" type="ORF">TrCOL_g7706</name>
</gene>
<reference evidence="4" key="1">
    <citation type="journal article" date="2023" name="Commun. Biol.">
        <title>Genome analysis of Parmales, the sister group of diatoms, reveals the evolutionary specialization of diatoms from phago-mixotrophs to photoautotrophs.</title>
        <authorList>
            <person name="Ban H."/>
            <person name="Sato S."/>
            <person name="Yoshikawa S."/>
            <person name="Yamada K."/>
            <person name="Nakamura Y."/>
            <person name="Ichinomiya M."/>
            <person name="Sato N."/>
            <person name="Blanc-Mathieu R."/>
            <person name="Endo H."/>
            <person name="Kuwata A."/>
            <person name="Ogata H."/>
        </authorList>
    </citation>
    <scope>NUCLEOTIDE SEQUENCE [LARGE SCALE GENOMIC DNA]</scope>
</reference>
<proteinExistence type="predicted"/>
<feature type="region of interest" description="Disordered" evidence="2">
    <location>
        <begin position="885"/>
        <end position="952"/>
    </location>
</feature>
<feature type="coiled-coil region" evidence="1">
    <location>
        <begin position="229"/>
        <end position="263"/>
    </location>
</feature>
<feature type="region of interest" description="Disordered" evidence="2">
    <location>
        <begin position="640"/>
        <end position="757"/>
    </location>
</feature>
<evidence type="ECO:0000256" key="2">
    <source>
        <dbReference type="SAM" id="MobiDB-lite"/>
    </source>
</evidence>
<feature type="region of interest" description="Disordered" evidence="2">
    <location>
        <begin position="384"/>
        <end position="428"/>
    </location>
</feature>
<accession>A0A9W7GCN0</accession>
<organism evidence="3 4">
    <name type="scientific">Triparma columacea</name>
    <dbReference type="NCBI Taxonomy" id="722753"/>
    <lineage>
        <taxon>Eukaryota</taxon>
        <taxon>Sar</taxon>
        <taxon>Stramenopiles</taxon>
        <taxon>Ochrophyta</taxon>
        <taxon>Bolidophyceae</taxon>
        <taxon>Parmales</taxon>
        <taxon>Triparmaceae</taxon>
        <taxon>Triparma</taxon>
    </lineage>
</organism>
<dbReference type="EMBL" id="BRYA01001227">
    <property type="protein sequence ID" value="GMI40623.1"/>
    <property type="molecule type" value="Genomic_DNA"/>
</dbReference>
<evidence type="ECO:0000313" key="3">
    <source>
        <dbReference type="EMBL" id="GMI40623.1"/>
    </source>
</evidence>
<keyword evidence="4" id="KW-1185">Reference proteome</keyword>
<feature type="compositionally biased region" description="Basic and acidic residues" evidence="2">
    <location>
        <begin position="1100"/>
        <end position="1115"/>
    </location>
</feature>
<comment type="caution">
    <text evidence="3">The sequence shown here is derived from an EMBL/GenBank/DDBJ whole genome shotgun (WGS) entry which is preliminary data.</text>
</comment>
<evidence type="ECO:0000256" key="1">
    <source>
        <dbReference type="SAM" id="Coils"/>
    </source>
</evidence>
<name>A0A9W7GCN0_9STRA</name>
<feature type="compositionally biased region" description="Basic residues" evidence="2">
    <location>
        <begin position="1221"/>
        <end position="1233"/>
    </location>
</feature>
<feature type="region of interest" description="Disordered" evidence="2">
    <location>
        <begin position="1030"/>
        <end position="1144"/>
    </location>
</feature>
<feature type="coiled-coil region" evidence="1">
    <location>
        <begin position="137"/>
        <end position="194"/>
    </location>
</feature>
<evidence type="ECO:0000313" key="4">
    <source>
        <dbReference type="Proteomes" id="UP001165065"/>
    </source>
</evidence>
<dbReference type="OrthoDB" id="10483764at2759"/>
<feature type="compositionally biased region" description="Acidic residues" evidence="2">
    <location>
        <begin position="981"/>
        <end position="995"/>
    </location>
</feature>
<dbReference type="AlphaFoldDB" id="A0A9W7GCN0"/>
<feature type="compositionally biased region" description="Acidic residues" evidence="2">
    <location>
        <begin position="928"/>
        <end position="939"/>
    </location>
</feature>
<feature type="compositionally biased region" description="Basic and acidic residues" evidence="2">
    <location>
        <begin position="1082"/>
        <end position="1093"/>
    </location>
</feature>
<feature type="compositionally biased region" description="Polar residues" evidence="2">
    <location>
        <begin position="687"/>
        <end position="705"/>
    </location>
</feature>
<protein>
    <submittedName>
        <fullName evidence="3">Uncharacterized protein</fullName>
    </submittedName>
</protein>
<sequence>MSTSTKKHSGSLPITEGEISALKKARAAQKRTMRLLQVREAEKRIAKEKRDVYQRLRRESRAKAVDSARADFLRSVKASASSANQKLKMGLLGVGAGHVAAGAEATRKVESERLRTTMKAEDKHMARDRSVLAAKQLQDKRDEIEVVEKKKAKLVKVRKMERKEDREKAQRYNNKVQEALIAQLQEKKRIMEAKAKSAPYTTIPIKKVIDVGAPNLKDFQHTLVEAEAIKHWDGQRNELEKENQRLQAEKLKEEQKMSKFLQMREARGKDALKKASGHRQATGIEKILDTLEQREKKQRDGKLSKVNFTMIHKEKLKRQEREAKYGVEARATRAFEKVFLNPNTEGESKGNPMRLSQEVYDLAVKHNRPYTSSMRSEEILKMAQERERANRVPESQQAVWDPPTEPASAAAAAAADVQNDPSMPTPGRVALEAWLPHQEMPTPRRRDEGDDVAGASTSTPAFAAAAASANINQLLEAASTIATPHRDPPVPPSRGSLRNPQQMPQFRKPSPSSSEESEEVGRQQEARVMAELMTRSSYPSAYDDGDLSSPYNRTLSGGDGDNRFTRGAGIGFGGDAEISGEGDDGMQVHPTHYQQYIPTSAEATPNTPKEMQQLVQRALGSTERIIQEIGTPADALRDTTVGGALLPTPSHITSFEDSGVEEGDDDDESFDASRETSGVGILLDRSAASTDTPVNRTFQTSSEESASGDLDESADAHNIIMASDGAAGVGDGGLNSSGEDSGKSSAPSGASSEERALDAAAAFLKDLSVDPSKSKDAGDGDAEAEYSIQELEEILQKSEQEMLNMSIGSFHEEADVTTGEDNLDATDVAIINDAVNSSSSSGGSKGSAMEVELEKLQTVVDGLKKKHKSFDPKLDVLKQQQMELEAEREEINKSLASLSDSGDESGGGKVPALKDSPEEPKIGRKEEEWDDGDDDNEDELSMHTLRSSADTMATKSLDSINLQAAMKKLAETPKGKGVGAGEDEADEEEDEEEVEVGVMREELERASPMLANYDLDKSLDMTQVSFEMGGEDAEGGIRGKSVEEGNSVEVQAEEESVAAEAESVAAESVVADSISMHTLNTEAERQEEEKERLEEEEEEKQLVEEVKAEREEEKVASLNDALSFDTKDEGEVELEGGDSKVEDATPAAIEATSSAGDDATQGTGLITNIAMEEASNAVTMQSQALSEGMEEDDSLAASMLTEQTLEEVEVAEAARSEGKAGKKKKKKKKNRGK</sequence>
<feature type="region of interest" description="Disordered" evidence="2">
    <location>
        <begin position="968"/>
        <end position="1011"/>
    </location>
</feature>
<feature type="compositionally biased region" description="Basic and acidic residues" evidence="2">
    <location>
        <begin position="915"/>
        <end position="927"/>
    </location>
</feature>
<feature type="region of interest" description="Disordered" evidence="2">
    <location>
        <begin position="480"/>
        <end position="524"/>
    </location>
</feature>
<feature type="region of interest" description="Disordered" evidence="2">
    <location>
        <begin position="1178"/>
        <end position="1233"/>
    </location>
</feature>
<keyword evidence="1" id="KW-0175">Coiled coil</keyword>
<dbReference type="Proteomes" id="UP001165065">
    <property type="component" value="Unassembled WGS sequence"/>
</dbReference>
<feature type="compositionally biased region" description="Low complexity" evidence="2">
    <location>
        <begin position="1058"/>
        <end position="1071"/>
    </location>
</feature>
<feature type="coiled-coil region" evidence="1">
    <location>
        <begin position="781"/>
        <end position="808"/>
    </location>
</feature>